<dbReference type="OrthoDB" id="9804804at2"/>
<evidence type="ECO:0000256" key="1">
    <source>
        <dbReference type="SAM" id="Phobius"/>
    </source>
</evidence>
<reference evidence="3 4" key="1">
    <citation type="submission" date="2016-11" db="EMBL/GenBank/DDBJ databases">
        <authorList>
            <person name="Jaros S."/>
            <person name="Januszkiewicz K."/>
            <person name="Wedrychowicz H."/>
        </authorList>
    </citation>
    <scope>NUCLEOTIDE SEQUENCE [LARGE SCALE GENOMIC DNA]</scope>
    <source>
        <strain evidence="3 4">DSM 19980</strain>
    </source>
</reference>
<dbReference type="Pfam" id="PF11127">
    <property type="entry name" value="YgaP-like_TM"/>
    <property type="match status" value="1"/>
</dbReference>
<dbReference type="Proteomes" id="UP000184346">
    <property type="component" value="Unassembled WGS sequence"/>
</dbReference>
<keyword evidence="1" id="KW-0812">Transmembrane</keyword>
<feature type="transmembrane region" description="Helical" evidence="1">
    <location>
        <begin position="12"/>
        <end position="34"/>
    </location>
</feature>
<keyword evidence="1" id="KW-0472">Membrane</keyword>
<accession>A0A1M4SJZ8</accession>
<dbReference type="RefSeq" id="WP_072818674.1">
    <property type="nucleotide sequence ID" value="NZ_FQUJ01000002.1"/>
</dbReference>
<evidence type="ECO:0000313" key="4">
    <source>
        <dbReference type="Proteomes" id="UP000184346"/>
    </source>
</evidence>
<dbReference type="AlphaFoldDB" id="A0A1M4SJZ8"/>
<keyword evidence="4" id="KW-1185">Reference proteome</keyword>
<proteinExistence type="predicted"/>
<sequence>MKRNIGNLDSGLRIIVGVALIALVIMNVIGWWGWIGVVPLITGVFRFCPAYRLLGISSCQRKTLDKPSH</sequence>
<name>A0A1M4SJZ8_9GAMM</name>
<dbReference type="EMBL" id="FQUJ01000002">
    <property type="protein sequence ID" value="SHE32530.1"/>
    <property type="molecule type" value="Genomic_DNA"/>
</dbReference>
<keyword evidence="1" id="KW-1133">Transmembrane helix</keyword>
<evidence type="ECO:0000313" key="3">
    <source>
        <dbReference type="EMBL" id="SHE32530.1"/>
    </source>
</evidence>
<organism evidence="3 4">
    <name type="scientific">Modicisalibacter ilicicola DSM 19980</name>
    <dbReference type="NCBI Taxonomy" id="1121942"/>
    <lineage>
        <taxon>Bacteria</taxon>
        <taxon>Pseudomonadati</taxon>
        <taxon>Pseudomonadota</taxon>
        <taxon>Gammaproteobacteria</taxon>
        <taxon>Oceanospirillales</taxon>
        <taxon>Halomonadaceae</taxon>
        <taxon>Modicisalibacter</taxon>
    </lineage>
</organism>
<dbReference type="STRING" id="1121942.SAMN02745148_00141"/>
<feature type="domain" description="Inner membrane protein YgaP-like transmembrane" evidence="2">
    <location>
        <begin position="1"/>
        <end position="62"/>
    </location>
</feature>
<dbReference type="InterPro" id="IPR021309">
    <property type="entry name" value="YgaP-like_TM"/>
</dbReference>
<gene>
    <name evidence="3" type="ORF">SAMN02745148_00141</name>
</gene>
<evidence type="ECO:0000259" key="2">
    <source>
        <dbReference type="Pfam" id="PF11127"/>
    </source>
</evidence>
<protein>
    <recommendedName>
        <fullName evidence="2">Inner membrane protein YgaP-like transmembrane domain-containing protein</fullName>
    </recommendedName>
</protein>